<keyword evidence="2" id="KW-1133">Transmembrane helix</keyword>
<evidence type="ECO:0000313" key="3">
    <source>
        <dbReference type="EMBL" id="CAF9934250.1"/>
    </source>
</evidence>
<keyword evidence="2" id="KW-0472">Membrane</keyword>
<evidence type="ECO:0000313" key="4">
    <source>
        <dbReference type="Proteomes" id="UP000664521"/>
    </source>
</evidence>
<keyword evidence="4" id="KW-1185">Reference proteome</keyword>
<feature type="transmembrane region" description="Helical" evidence="2">
    <location>
        <begin position="67"/>
        <end position="90"/>
    </location>
</feature>
<protein>
    <submittedName>
        <fullName evidence="3">Uncharacterized protein</fullName>
    </submittedName>
</protein>
<feature type="compositionally biased region" description="Polar residues" evidence="1">
    <location>
        <begin position="139"/>
        <end position="154"/>
    </location>
</feature>
<dbReference type="EMBL" id="CAJPDS010000073">
    <property type="protein sequence ID" value="CAF9934250.1"/>
    <property type="molecule type" value="Genomic_DNA"/>
</dbReference>
<dbReference type="Proteomes" id="UP000664521">
    <property type="component" value="Unassembled WGS sequence"/>
</dbReference>
<reference evidence="3" key="1">
    <citation type="submission" date="2021-03" db="EMBL/GenBank/DDBJ databases">
        <authorList>
            <person name="Tagirdzhanova G."/>
        </authorList>
    </citation>
    <scope>NUCLEOTIDE SEQUENCE</scope>
</reference>
<dbReference type="AlphaFoldDB" id="A0A8H3IYK1"/>
<comment type="caution">
    <text evidence="3">The sequence shown here is derived from an EMBL/GenBank/DDBJ whole genome shotgun (WGS) entry which is preliminary data.</text>
</comment>
<sequence length="277" mass="29603">MVARQSQPDMEVVPAELEVMPVDGLNVHYNNSNEKYIVISDTEESAPEPVHQDEEARSPIWRREKKTFWLSVALSILVVIIIIVATVAGIEGSKNRTNPKEQASAVVSLKPQSTIPPSSVQSVPQTVISAPSSAAIPSRTSQSASAIPSATNITPPLGKSAPRDCPKSNGTIFTVASPYDVSTGSAGESRYTKICDANGLATNKTDLASFVVNSFDSCIQSCTGQTSEMPVFAVYHWADGTEDPKDEQRPGTCWCCAGVDAYPVRSNNTDIAISKQS</sequence>
<gene>
    <name evidence="3" type="ORF">HETSPECPRED_009158</name>
</gene>
<keyword evidence="2" id="KW-0812">Transmembrane</keyword>
<evidence type="ECO:0000256" key="1">
    <source>
        <dbReference type="SAM" id="MobiDB-lite"/>
    </source>
</evidence>
<proteinExistence type="predicted"/>
<organism evidence="3 4">
    <name type="scientific">Heterodermia speciosa</name>
    <dbReference type="NCBI Taxonomy" id="116794"/>
    <lineage>
        <taxon>Eukaryota</taxon>
        <taxon>Fungi</taxon>
        <taxon>Dikarya</taxon>
        <taxon>Ascomycota</taxon>
        <taxon>Pezizomycotina</taxon>
        <taxon>Lecanoromycetes</taxon>
        <taxon>OSLEUM clade</taxon>
        <taxon>Lecanoromycetidae</taxon>
        <taxon>Caliciales</taxon>
        <taxon>Physciaceae</taxon>
        <taxon>Heterodermia</taxon>
    </lineage>
</organism>
<feature type="compositionally biased region" description="Low complexity" evidence="1">
    <location>
        <begin position="128"/>
        <end position="138"/>
    </location>
</feature>
<name>A0A8H3IYK1_9LECA</name>
<feature type="region of interest" description="Disordered" evidence="1">
    <location>
        <begin position="93"/>
        <end position="164"/>
    </location>
</feature>
<accession>A0A8H3IYK1</accession>
<feature type="compositionally biased region" description="Polar residues" evidence="1">
    <location>
        <begin position="110"/>
        <end position="127"/>
    </location>
</feature>
<evidence type="ECO:0000256" key="2">
    <source>
        <dbReference type="SAM" id="Phobius"/>
    </source>
</evidence>